<dbReference type="InterPro" id="IPR050621">
    <property type="entry name" value="Tudor_domain_containing"/>
</dbReference>
<evidence type="ECO:0000313" key="5">
    <source>
        <dbReference type="EnsemblMetazoa" id="ADAC004275-PA"/>
    </source>
</evidence>
<protein>
    <recommendedName>
        <fullName evidence="7">Tudor domain-containing protein</fullName>
    </recommendedName>
</protein>
<dbReference type="FunFam" id="2.30.30.140:FF:000018">
    <property type="entry name" value="Serine/threonine-protein kinase 31"/>
    <property type="match status" value="1"/>
</dbReference>
<evidence type="ECO:0000259" key="2">
    <source>
        <dbReference type="PROSITE" id="PS50103"/>
    </source>
</evidence>
<dbReference type="PANTHER" id="PTHR22948">
    <property type="entry name" value="TUDOR DOMAIN CONTAINING PROTEIN"/>
    <property type="match status" value="1"/>
</dbReference>
<evidence type="ECO:0008006" key="7">
    <source>
        <dbReference type="Google" id="ProtNLM"/>
    </source>
</evidence>
<dbReference type="PROSITE" id="PS50304">
    <property type="entry name" value="TUDOR"/>
    <property type="match status" value="1"/>
</dbReference>
<keyword evidence="1" id="KW-0863">Zinc-finger</keyword>
<dbReference type="GO" id="GO:0008270">
    <property type="term" value="F:zinc ion binding"/>
    <property type="evidence" value="ECO:0007669"/>
    <property type="project" value="UniProtKB-KW"/>
</dbReference>
<dbReference type="InterPro" id="IPR035437">
    <property type="entry name" value="SNase_OB-fold_sf"/>
</dbReference>
<keyword evidence="6" id="KW-1185">Reference proteome</keyword>
<dbReference type="SMART" id="SM00333">
    <property type="entry name" value="TUDOR"/>
    <property type="match status" value="1"/>
</dbReference>
<dbReference type="InterPro" id="IPR002999">
    <property type="entry name" value="Tudor"/>
</dbReference>
<reference evidence="4" key="2">
    <citation type="submission" date="2010-05" db="EMBL/GenBank/DDBJ databases">
        <authorList>
            <person name="Almeida L.G."/>
            <person name="Nicolas M.F."/>
            <person name="Souza R.C."/>
            <person name="Vasconcelos A.T.R."/>
        </authorList>
    </citation>
    <scope>NUCLEOTIDE SEQUENCE</scope>
</reference>
<dbReference type="SUPFAM" id="SSF63748">
    <property type="entry name" value="Tudor/PWWP/MBT"/>
    <property type="match status" value="1"/>
</dbReference>
<dbReference type="InterPro" id="IPR000571">
    <property type="entry name" value="Znf_CCCH"/>
</dbReference>
<keyword evidence="1" id="KW-0862">Zinc</keyword>
<accession>W5JM66</accession>
<evidence type="ECO:0000256" key="1">
    <source>
        <dbReference type="PROSITE-ProRule" id="PRU00723"/>
    </source>
</evidence>
<dbReference type="Gene3D" id="2.40.50.90">
    <property type="match status" value="1"/>
</dbReference>
<gene>
    <name evidence="4" type="ORF">AND_004275</name>
</gene>
<dbReference type="PANTHER" id="PTHR22948:SF72">
    <property type="entry name" value="TUDOR DOMAIN-CONTAINING PROTEIN"/>
    <property type="match status" value="1"/>
</dbReference>
<dbReference type="eggNOG" id="ENOG502SCQ5">
    <property type="taxonomic scope" value="Eukaryota"/>
</dbReference>
<dbReference type="PROSITE" id="PS50103">
    <property type="entry name" value="ZF_C3H1"/>
    <property type="match status" value="1"/>
</dbReference>
<feature type="zinc finger region" description="C3H1-type" evidence="1">
    <location>
        <begin position="331"/>
        <end position="360"/>
    </location>
</feature>
<reference evidence="4" key="3">
    <citation type="journal article" date="2013" name="Nucleic Acids Res.">
        <title>The genome of Anopheles darlingi, the main neotropical malaria vector.</title>
        <authorList>
            <person name="Marinotti O."/>
            <person name="Cerqueira G.C."/>
            <person name="de Almeida L.G."/>
            <person name="Ferro M.I."/>
            <person name="Loreto E.L."/>
            <person name="Zaha A."/>
            <person name="Teixeira S.M."/>
            <person name="Wespiser A.R."/>
            <person name="Almeida E Silva A."/>
            <person name="Schlindwein A.D."/>
            <person name="Pacheco A.C."/>
            <person name="Silva A.L."/>
            <person name="Graveley B.R."/>
            <person name="Walenz B.P."/>
            <person name="Lima Bde A."/>
            <person name="Ribeiro C.A."/>
            <person name="Nunes-Silva C.G."/>
            <person name="de Carvalho C.R."/>
            <person name="Soares C.M."/>
            <person name="de Menezes C.B."/>
            <person name="Matiolli C."/>
            <person name="Caffrey D."/>
            <person name="Araujo D.A."/>
            <person name="de Oliveira D.M."/>
            <person name="Golenbock D."/>
            <person name="Grisard E.C."/>
            <person name="Fantinatti-Garboggini F."/>
            <person name="de Carvalho F.M."/>
            <person name="Barcellos F.G."/>
            <person name="Prosdocimi F."/>
            <person name="May G."/>
            <person name="Azevedo Junior G.M."/>
            <person name="Guimaraes G.M."/>
            <person name="Goldman G.H."/>
            <person name="Padilha I.Q."/>
            <person name="Batista Jda S."/>
            <person name="Ferro J.A."/>
            <person name="Ribeiro J.M."/>
            <person name="Fietto J.L."/>
            <person name="Dabbas K.M."/>
            <person name="Cerdeira L."/>
            <person name="Agnez-Lima L.F."/>
            <person name="Brocchi M."/>
            <person name="de Carvalho M.O."/>
            <person name="Teixeira Mde M."/>
            <person name="Diniz Maia Mde M."/>
            <person name="Goldman M.H."/>
            <person name="Cruz Schneider M.P."/>
            <person name="Felipe M.S."/>
            <person name="Hungria M."/>
            <person name="Nicolas M.F."/>
            <person name="Pereira M."/>
            <person name="Montes M.A."/>
            <person name="Cantao M.E."/>
            <person name="Vincentz M."/>
            <person name="Rafael M.S."/>
            <person name="Silverman N."/>
            <person name="Stoco P.H."/>
            <person name="Souza R.C."/>
            <person name="Vicentini R."/>
            <person name="Gazzinelli R.T."/>
            <person name="Neves Rde O."/>
            <person name="Silva R."/>
            <person name="Astolfi-Filho S."/>
            <person name="Maciel T.E."/>
            <person name="Urmenyi T.P."/>
            <person name="Tadei W.P."/>
            <person name="Camargo E.P."/>
            <person name="de Vasconcelos A.T."/>
        </authorList>
    </citation>
    <scope>NUCLEOTIDE SEQUENCE</scope>
</reference>
<dbReference type="HOGENOM" id="CLU_471909_0_0_1"/>
<reference evidence="5" key="4">
    <citation type="submission" date="2015-06" db="UniProtKB">
        <authorList>
            <consortium name="EnsemblMetazoa"/>
        </authorList>
    </citation>
    <scope>IDENTIFICATION</scope>
</reference>
<feature type="domain" description="C3H1-type" evidence="2">
    <location>
        <begin position="331"/>
        <end position="360"/>
    </location>
</feature>
<dbReference type="GO" id="GO:0005737">
    <property type="term" value="C:cytoplasm"/>
    <property type="evidence" value="ECO:0007669"/>
    <property type="project" value="UniProtKB-ARBA"/>
</dbReference>
<feature type="domain" description="Tudor" evidence="3">
    <location>
        <begin position="438"/>
        <end position="494"/>
    </location>
</feature>
<evidence type="ECO:0000259" key="3">
    <source>
        <dbReference type="PROSITE" id="PS50304"/>
    </source>
</evidence>
<dbReference type="VEuPathDB" id="VectorBase:ADAR2_010504"/>
<dbReference type="Proteomes" id="UP000000673">
    <property type="component" value="Unassembled WGS sequence"/>
</dbReference>
<reference evidence="4 6" key="1">
    <citation type="journal article" date="2010" name="BMC Genomics">
        <title>Combination of measures distinguishes pre-miRNAs from other stem-loops in the genome of the newly sequenced Anopheles darlingi.</title>
        <authorList>
            <person name="Mendes N.D."/>
            <person name="Freitas A.T."/>
            <person name="Vasconcelos A.T."/>
            <person name="Sagot M.F."/>
        </authorList>
    </citation>
    <scope>NUCLEOTIDE SEQUENCE</scope>
</reference>
<name>W5JM66_ANODA</name>
<dbReference type="Pfam" id="PF00567">
    <property type="entry name" value="TUDOR"/>
    <property type="match status" value="1"/>
</dbReference>
<dbReference type="Gene3D" id="2.30.30.140">
    <property type="match status" value="1"/>
</dbReference>
<organism evidence="4">
    <name type="scientific">Anopheles darlingi</name>
    <name type="common">Mosquito</name>
    <dbReference type="NCBI Taxonomy" id="43151"/>
    <lineage>
        <taxon>Eukaryota</taxon>
        <taxon>Metazoa</taxon>
        <taxon>Ecdysozoa</taxon>
        <taxon>Arthropoda</taxon>
        <taxon>Hexapoda</taxon>
        <taxon>Insecta</taxon>
        <taxon>Pterygota</taxon>
        <taxon>Neoptera</taxon>
        <taxon>Endopterygota</taxon>
        <taxon>Diptera</taxon>
        <taxon>Nematocera</taxon>
        <taxon>Culicoidea</taxon>
        <taxon>Culicidae</taxon>
        <taxon>Anophelinae</taxon>
        <taxon>Anopheles</taxon>
    </lineage>
</organism>
<dbReference type="EnsemblMetazoa" id="ADAC004275-RA">
    <property type="protein sequence ID" value="ADAC004275-PA"/>
    <property type="gene ID" value="ADAC004275"/>
</dbReference>
<sequence length="578" mass="65587">MNEISSRTSSNNAKMENDKHKQLWETSVEFLTKQIGFAQVIQQAMLAKSKRMGSTVFNDKETSANKLNRDRFKAAHEELLQMCKSVQSFVCDWQMLLIEDAEESDGEPNTDNQYSTVDDGPDFIKSVTNYEPDQIIDLLVTSISDTLPSSFHALNVDQERVLSLFSAMQENVDHSLQRIPVSERKVFIVKLDGLWFRAVRKTASSVGINDGTNERFAIYLIDTGETFPYDENLKIARVPAPFHDIPAAAIKCVLDAGPDDSESLEKYKRQSFRIVRVESNDVLRVRFVDKKVTTQERNPLQNPTEEELDVWYSIPESTTNATKAILGYVPQDDVKICKYYNPQTKQCFKGSNCRQRHVEMDENGWTLDRDEVPLEVRAQMELPALSNLVKLMPTFVVDVDQFYAHVIPDSGETSVIAKLHHDINSLNTVAQYKVFRRMPSLGEMVLAMFEQAWYRAKVVDIFDDTVTVFYVDYGNTATVDLSDLRVWENSFSYVPAQAVICQIANACSVKPGHVEAIQQLQQVLVDKVIDALIIDNKTPWQVRIFDEEGFDIGEGLILTHLALPRSPSKSKEDTPMPG</sequence>
<dbReference type="EMBL" id="ADMH02001133">
    <property type="protein sequence ID" value="ETN63990.1"/>
    <property type="molecule type" value="Genomic_DNA"/>
</dbReference>
<evidence type="ECO:0000313" key="4">
    <source>
        <dbReference type="EMBL" id="ETN63990.1"/>
    </source>
</evidence>
<proteinExistence type="predicted"/>
<keyword evidence="1" id="KW-0479">Metal-binding</keyword>
<dbReference type="STRING" id="43151.W5JM66"/>
<dbReference type="OMA" id="EFYMIDQ"/>
<dbReference type="AlphaFoldDB" id="W5JM66"/>
<dbReference type="VEuPathDB" id="VectorBase:ADAC004275"/>
<evidence type="ECO:0000313" key="6">
    <source>
        <dbReference type="Proteomes" id="UP000000673"/>
    </source>
</evidence>